<dbReference type="GO" id="GO:0016853">
    <property type="term" value="F:isomerase activity"/>
    <property type="evidence" value="ECO:0007669"/>
    <property type="project" value="UniProtKB-KW"/>
</dbReference>
<proteinExistence type="inferred from homology"/>
<dbReference type="STRING" id="1454001.AW08_01418"/>
<keyword evidence="4" id="KW-1185">Reference proteome</keyword>
<accession>A0A011NUE2</accession>
<evidence type="ECO:0000259" key="2">
    <source>
        <dbReference type="Pfam" id="PF02350"/>
    </source>
</evidence>
<dbReference type="Gene3D" id="3.40.50.2000">
    <property type="entry name" value="Glycogen Phosphorylase B"/>
    <property type="match status" value="2"/>
</dbReference>
<dbReference type="NCBIfam" id="TIGR00236">
    <property type="entry name" value="wecB"/>
    <property type="match status" value="1"/>
</dbReference>
<organism evidence="3 4">
    <name type="scientific">Candidatus Accumulibacter adjunctus</name>
    <dbReference type="NCBI Taxonomy" id="1454001"/>
    <lineage>
        <taxon>Bacteria</taxon>
        <taxon>Pseudomonadati</taxon>
        <taxon>Pseudomonadota</taxon>
        <taxon>Betaproteobacteria</taxon>
        <taxon>Candidatus Accumulibacter</taxon>
    </lineage>
</organism>
<dbReference type="InterPro" id="IPR003331">
    <property type="entry name" value="UDP_GlcNAc_Epimerase_2_dom"/>
</dbReference>
<evidence type="ECO:0000313" key="3">
    <source>
        <dbReference type="EMBL" id="EXI68200.1"/>
    </source>
</evidence>
<dbReference type="CDD" id="cd03786">
    <property type="entry name" value="GTB_UDP-GlcNAc_2-Epimerase"/>
    <property type="match status" value="1"/>
</dbReference>
<dbReference type="EMBL" id="JFAX01000006">
    <property type="protein sequence ID" value="EXI68200.1"/>
    <property type="molecule type" value="Genomic_DNA"/>
</dbReference>
<name>A0A011NUE2_9PROT</name>
<dbReference type="InterPro" id="IPR029767">
    <property type="entry name" value="WecB-like"/>
</dbReference>
<dbReference type="Pfam" id="PF02350">
    <property type="entry name" value="Epimerase_2"/>
    <property type="match status" value="1"/>
</dbReference>
<protein>
    <submittedName>
        <fullName evidence="3">UDP-2,3-diacetamido-2,3-dideoxy-D-glucuronate 2-epimerase</fullName>
        <ecNumber evidence="3">5.1.3.23</ecNumber>
    </submittedName>
</protein>
<dbReference type="EC" id="5.1.3.23" evidence="3"/>
<gene>
    <name evidence="3" type="primary">wbpI_2</name>
    <name evidence="3" type="ORF">AW08_01418</name>
</gene>
<evidence type="ECO:0000256" key="1">
    <source>
        <dbReference type="RuleBase" id="RU003513"/>
    </source>
</evidence>
<comment type="caution">
    <text evidence="3">The sequence shown here is derived from an EMBL/GenBank/DDBJ whole genome shotgun (WGS) entry which is preliminary data.</text>
</comment>
<feature type="domain" description="UDP-N-acetylglucosamine 2-epimerase" evidence="2">
    <location>
        <begin position="37"/>
        <end position="375"/>
    </location>
</feature>
<sequence length="390" mass="42799">MVDETWPAGLGPIVCIVGARPNFMKMAPILRAFAAHRPRLPSLLVHTGQHYDRDMNDRLFDDLRLPRPDINLEVGSGTHAVQTAEVMRRFEPVLDAHRPACVLVVGDVNSTLACALVCAKKDVAVVHVEAGLRSHDRRMPEEINRLLTDQIADRLYTTERAAHLNLEREGVAAERVCFVGNVMIDSLRANSEFAPPVTKTLQLAGVDARIVDGAPGYAVVTLHRPSNVDRPESLRPLLRVLREVSERLPLIFAMHPRTRANIDRFGLQDVLRSPRIVILPPQGYLEMLGLLKGATLVLSDSGGLQEESTALGVPCLTVRENTERPITVDEGTNTLVGSNPDAIRAGVDEILGGTGKSGRIPEFWDGRAAERIAADLAAWLLARQQRQPSL</sequence>
<dbReference type="PANTHER" id="PTHR43174">
    <property type="entry name" value="UDP-N-ACETYLGLUCOSAMINE 2-EPIMERASE"/>
    <property type="match status" value="1"/>
</dbReference>
<keyword evidence="1 3" id="KW-0413">Isomerase</keyword>
<reference evidence="3" key="1">
    <citation type="submission" date="2014-02" db="EMBL/GenBank/DDBJ databases">
        <title>Expanding our view of genomic diversity in Candidatus Accumulibacter clades.</title>
        <authorList>
            <person name="Skennerton C.T."/>
            <person name="Barr J.J."/>
            <person name="Slater F.R."/>
            <person name="Bond P.L."/>
            <person name="Tyson G.W."/>
        </authorList>
    </citation>
    <scope>NUCLEOTIDE SEQUENCE [LARGE SCALE GENOMIC DNA]</scope>
</reference>
<dbReference type="SUPFAM" id="SSF53756">
    <property type="entry name" value="UDP-Glycosyltransferase/glycogen phosphorylase"/>
    <property type="match status" value="1"/>
</dbReference>
<dbReference type="AlphaFoldDB" id="A0A011NUE2"/>
<dbReference type="PANTHER" id="PTHR43174:SF1">
    <property type="entry name" value="UDP-N-ACETYLGLUCOSAMINE 2-EPIMERASE"/>
    <property type="match status" value="1"/>
</dbReference>
<dbReference type="PATRIC" id="fig|1454001.3.peg.1471"/>
<evidence type="ECO:0000313" key="4">
    <source>
        <dbReference type="Proteomes" id="UP000020218"/>
    </source>
</evidence>
<comment type="similarity">
    <text evidence="1">Belongs to the UDP-N-acetylglucosamine 2-epimerase family.</text>
</comment>
<dbReference type="Proteomes" id="UP000020218">
    <property type="component" value="Unassembled WGS sequence"/>
</dbReference>